<dbReference type="SUPFAM" id="SSF47240">
    <property type="entry name" value="Ferritin-like"/>
    <property type="match status" value="1"/>
</dbReference>
<dbReference type="RefSeq" id="WP_345048051.1">
    <property type="nucleotide sequence ID" value="NZ_BAAAVM010000015.1"/>
</dbReference>
<dbReference type="EMBL" id="BAAAVM010000015">
    <property type="protein sequence ID" value="GAA3129075.1"/>
    <property type="molecule type" value="Genomic_DNA"/>
</dbReference>
<proteinExistence type="predicted"/>
<name>A0ABP6MXB1_9ACTN</name>
<evidence type="ECO:0000313" key="1">
    <source>
        <dbReference type="EMBL" id="GAA3129075.1"/>
    </source>
</evidence>
<gene>
    <name evidence="1" type="ORF">GCM10010521_14180</name>
</gene>
<keyword evidence="2" id="KW-1185">Reference proteome</keyword>
<comment type="caution">
    <text evidence="1">The sequence shown here is derived from an EMBL/GenBank/DDBJ whole genome shotgun (WGS) entry which is preliminary data.</text>
</comment>
<dbReference type="InterPro" id="IPR009078">
    <property type="entry name" value="Ferritin-like_SF"/>
</dbReference>
<evidence type="ECO:0000313" key="2">
    <source>
        <dbReference type="Proteomes" id="UP001500893"/>
    </source>
</evidence>
<evidence type="ECO:0008006" key="3">
    <source>
        <dbReference type="Google" id="ProtNLM"/>
    </source>
</evidence>
<organism evidence="1 2">
    <name type="scientific">Streptomyces rameus</name>
    <dbReference type="NCBI Taxonomy" id="68261"/>
    <lineage>
        <taxon>Bacteria</taxon>
        <taxon>Bacillati</taxon>
        <taxon>Actinomycetota</taxon>
        <taxon>Actinomycetes</taxon>
        <taxon>Kitasatosporales</taxon>
        <taxon>Streptomycetaceae</taxon>
        <taxon>Streptomyces</taxon>
    </lineage>
</organism>
<sequence>MDTTDVVETLDKLVADSTDHHYSPYTRFDWVDELAEEQWWMTPDLLTVAGTRHGRELDDKVLMRLSKWESVNFFSLNIHGIRELLIEVTRRIHTRGFELPSEFFHRFLGEENGHMWFFAQFCLRYGGKIYPDKSLPVATAEEDAAVANFLVFARILIFEELVDHFNIRMGRDTLLHPLIREVNQVHHDDEWRHIIMGRKLVGLLYEPLRARGDQELRTRLDLYLRRYITASAQSLYNPTVYRDAGIPEAFAFREELLRDPARVAHHETFFKRVTRFLVSQEIITGSPFQGAVA</sequence>
<dbReference type="Gene3D" id="1.10.620.20">
    <property type="entry name" value="Ribonucleotide Reductase, subunit A"/>
    <property type="match status" value="1"/>
</dbReference>
<accession>A0ABP6MXB1</accession>
<dbReference type="InterPro" id="IPR025859">
    <property type="entry name" value="AurF/CmlI"/>
</dbReference>
<dbReference type="InterPro" id="IPR012348">
    <property type="entry name" value="RNR-like"/>
</dbReference>
<dbReference type="Pfam" id="PF11583">
    <property type="entry name" value="AurF"/>
    <property type="match status" value="1"/>
</dbReference>
<dbReference type="Proteomes" id="UP001500893">
    <property type="component" value="Unassembled WGS sequence"/>
</dbReference>
<protein>
    <recommendedName>
        <fullName evidence="3">AurF domain containing protein</fullName>
    </recommendedName>
</protein>
<reference evidence="2" key="1">
    <citation type="journal article" date="2019" name="Int. J. Syst. Evol. Microbiol.">
        <title>The Global Catalogue of Microorganisms (GCM) 10K type strain sequencing project: providing services to taxonomists for standard genome sequencing and annotation.</title>
        <authorList>
            <consortium name="The Broad Institute Genomics Platform"/>
            <consortium name="The Broad Institute Genome Sequencing Center for Infectious Disease"/>
            <person name="Wu L."/>
            <person name="Ma J."/>
        </authorList>
    </citation>
    <scope>NUCLEOTIDE SEQUENCE [LARGE SCALE GENOMIC DNA]</scope>
    <source>
        <strain evidence="2">JCM 11574</strain>
    </source>
</reference>